<evidence type="ECO:0000256" key="3">
    <source>
        <dbReference type="ARBA" id="ARBA00022821"/>
    </source>
</evidence>
<keyword evidence="2 5" id="KW-0732">Signal</keyword>
<evidence type="ECO:0000313" key="9">
    <source>
        <dbReference type="Proteomes" id="UP000327013"/>
    </source>
</evidence>
<dbReference type="GO" id="GO:0098542">
    <property type="term" value="P:defense response to other organism"/>
    <property type="evidence" value="ECO:0007669"/>
    <property type="project" value="UniProtKB-ARBA"/>
</dbReference>
<dbReference type="PANTHER" id="PTHR10334">
    <property type="entry name" value="CYSTEINE-RICH SECRETORY PROTEIN-RELATED"/>
    <property type="match status" value="1"/>
</dbReference>
<evidence type="ECO:0000256" key="4">
    <source>
        <dbReference type="ARBA" id="ARBA00023157"/>
    </source>
</evidence>
<keyword evidence="9" id="KW-1185">Reference proteome</keyword>
<dbReference type="InterPro" id="IPR018244">
    <property type="entry name" value="Allrgn_V5/Tpx1_CS"/>
</dbReference>
<dbReference type="OrthoDB" id="337038at2759"/>
<organism evidence="7 9">
    <name type="scientific">Carpinus fangiana</name>
    <dbReference type="NCBI Taxonomy" id="176857"/>
    <lineage>
        <taxon>Eukaryota</taxon>
        <taxon>Viridiplantae</taxon>
        <taxon>Streptophyta</taxon>
        <taxon>Embryophyta</taxon>
        <taxon>Tracheophyta</taxon>
        <taxon>Spermatophyta</taxon>
        <taxon>Magnoliopsida</taxon>
        <taxon>eudicotyledons</taxon>
        <taxon>Gunneridae</taxon>
        <taxon>Pentapetalae</taxon>
        <taxon>rosids</taxon>
        <taxon>fabids</taxon>
        <taxon>Fagales</taxon>
        <taxon>Betulaceae</taxon>
        <taxon>Carpinus</taxon>
    </lineage>
</organism>
<dbReference type="PROSITE" id="PS01010">
    <property type="entry name" value="CRISP_2"/>
    <property type="match status" value="1"/>
</dbReference>
<sequence length="163" mass="18574">MGLTKFLMSLCIIGLTLTHVSPAPVQDRKEFVDAHNAVRAEVGVPPLTWNHTLATYAQKYANTRIETCELEHSDYNSVNYGECIAEGWEELKPKDAVAAWAKEKPNYDYKSNSCVNGECGHYTQLVWRDTKVIGCARAKCRNNWMFVTCNYYPPGNWEGMRPY</sequence>
<dbReference type="InterPro" id="IPR035940">
    <property type="entry name" value="CAP_sf"/>
</dbReference>
<dbReference type="PROSITE" id="PS01009">
    <property type="entry name" value="CRISP_1"/>
    <property type="match status" value="1"/>
</dbReference>
<dbReference type="GO" id="GO:0005576">
    <property type="term" value="C:extracellular region"/>
    <property type="evidence" value="ECO:0007669"/>
    <property type="project" value="InterPro"/>
</dbReference>
<evidence type="ECO:0000256" key="2">
    <source>
        <dbReference type="ARBA" id="ARBA00022729"/>
    </source>
</evidence>
<dbReference type="PRINTS" id="PR00837">
    <property type="entry name" value="V5TPXLIKE"/>
</dbReference>
<name>A0A5N6QM26_9ROSI</name>
<reference evidence="7 9" key="1">
    <citation type="submission" date="2019-06" db="EMBL/GenBank/DDBJ databases">
        <title>A chromosomal-level reference genome of Carpinus fangiana (Coryloideae, Betulaceae).</title>
        <authorList>
            <person name="Yang X."/>
            <person name="Wang Z."/>
            <person name="Zhang L."/>
            <person name="Hao G."/>
            <person name="Liu J."/>
            <person name="Yang Y."/>
        </authorList>
    </citation>
    <scope>NUCLEOTIDE SEQUENCE [LARGE SCALE GENOMIC DNA]</scope>
    <source>
        <strain evidence="7">Cfa_2016G</strain>
        <tissue evidence="7">Leaf</tissue>
    </source>
</reference>
<keyword evidence="3" id="KW-0611">Plant defense</keyword>
<evidence type="ECO:0000313" key="8">
    <source>
        <dbReference type="EMBL" id="KAE8008202.1"/>
    </source>
</evidence>
<proteinExistence type="inferred from homology"/>
<evidence type="ECO:0000256" key="5">
    <source>
        <dbReference type="SAM" id="SignalP"/>
    </source>
</evidence>
<dbReference type="InterPro" id="IPR014044">
    <property type="entry name" value="CAP_dom"/>
</dbReference>
<dbReference type="InterPro" id="IPR001283">
    <property type="entry name" value="CRISP-related"/>
</dbReference>
<dbReference type="SUPFAM" id="SSF55797">
    <property type="entry name" value="PR-1-like"/>
    <property type="match status" value="1"/>
</dbReference>
<dbReference type="Pfam" id="PF00188">
    <property type="entry name" value="CAP"/>
    <property type="match status" value="1"/>
</dbReference>
<dbReference type="AlphaFoldDB" id="A0A5N6QM26"/>
<feature type="domain" description="SCP" evidence="6">
    <location>
        <begin position="26"/>
        <end position="159"/>
    </location>
</feature>
<dbReference type="EMBL" id="CM017322">
    <property type="protein sequence ID" value="KAE8008201.1"/>
    <property type="molecule type" value="Genomic_DNA"/>
</dbReference>
<keyword evidence="4" id="KW-1015">Disulfide bond</keyword>
<dbReference type="Proteomes" id="UP000327013">
    <property type="component" value="Chromosome 2"/>
</dbReference>
<dbReference type="Gene3D" id="3.40.33.10">
    <property type="entry name" value="CAP"/>
    <property type="match status" value="1"/>
</dbReference>
<evidence type="ECO:0000259" key="6">
    <source>
        <dbReference type="SMART" id="SM00198"/>
    </source>
</evidence>
<dbReference type="CDD" id="cd05381">
    <property type="entry name" value="CAP_PR-1"/>
    <property type="match status" value="1"/>
</dbReference>
<accession>A0A5N6QM26</accession>
<gene>
    <name evidence="7" type="ORF">FH972_004738</name>
    <name evidence="8" type="ORF">FH972_004739</name>
</gene>
<feature type="signal peptide" evidence="5">
    <location>
        <begin position="1"/>
        <end position="22"/>
    </location>
</feature>
<protein>
    <recommendedName>
        <fullName evidence="6">SCP domain-containing protein</fullName>
    </recommendedName>
</protein>
<comment type="similarity">
    <text evidence="1">Belongs to the CRISP family.</text>
</comment>
<evidence type="ECO:0000313" key="7">
    <source>
        <dbReference type="EMBL" id="KAE8008201.1"/>
    </source>
</evidence>
<feature type="chain" id="PRO_5033857534" description="SCP domain-containing protein" evidence="5">
    <location>
        <begin position="23"/>
        <end position="163"/>
    </location>
</feature>
<evidence type="ECO:0000256" key="1">
    <source>
        <dbReference type="ARBA" id="ARBA00009923"/>
    </source>
</evidence>
<dbReference type="EMBL" id="CM017322">
    <property type="protein sequence ID" value="KAE8008202.1"/>
    <property type="molecule type" value="Genomic_DNA"/>
</dbReference>
<dbReference type="SMART" id="SM00198">
    <property type="entry name" value="SCP"/>
    <property type="match status" value="1"/>
</dbReference>
<dbReference type="FunFam" id="3.40.33.10:FF:000006">
    <property type="entry name" value="Putative pathogenesis-related protein 1"/>
    <property type="match status" value="1"/>
</dbReference>